<sequence length="124" mass="13042">MRTERTERGTLETWTPEEVRAGMERGEVVLVDVRTPQEYALEHVPGALLMPMQEVGEAVIPGDPDGQRVVFHCAAGARSGKVAEVALARGRGVAAHMEGGFGAWKGAKLPTVAIDPATGAPKGA</sequence>
<dbReference type="OrthoDB" id="9807812at2"/>
<dbReference type="PANTHER" id="PTHR43031:SF16">
    <property type="entry name" value="OXIDOREDUCTASE"/>
    <property type="match status" value="1"/>
</dbReference>
<dbReference type="CDD" id="cd00158">
    <property type="entry name" value="RHOD"/>
    <property type="match status" value="1"/>
</dbReference>
<name>A0A2T0X1Y3_9RHOB</name>
<evidence type="ECO:0000313" key="3">
    <source>
        <dbReference type="Proteomes" id="UP000238801"/>
    </source>
</evidence>
<feature type="domain" description="Rhodanese" evidence="1">
    <location>
        <begin position="24"/>
        <end position="113"/>
    </location>
</feature>
<dbReference type="AlphaFoldDB" id="A0A2T0X1Y3"/>
<dbReference type="InterPro" id="IPR050229">
    <property type="entry name" value="GlpE_sulfurtransferase"/>
</dbReference>
<dbReference type="PANTHER" id="PTHR43031">
    <property type="entry name" value="FAD-DEPENDENT OXIDOREDUCTASE"/>
    <property type="match status" value="1"/>
</dbReference>
<dbReference type="InterPro" id="IPR036873">
    <property type="entry name" value="Rhodanese-like_dom_sf"/>
</dbReference>
<dbReference type="GO" id="GO:0016740">
    <property type="term" value="F:transferase activity"/>
    <property type="evidence" value="ECO:0007669"/>
    <property type="project" value="UniProtKB-KW"/>
</dbReference>
<keyword evidence="3" id="KW-1185">Reference proteome</keyword>
<gene>
    <name evidence="2" type="ORF">BCF33_1790</name>
</gene>
<dbReference type="EMBL" id="PVTT01000002">
    <property type="protein sequence ID" value="PRY92927.1"/>
    <property type="molecule type" value="Genomic_DNA"/>
</dbReference>
<keyword evidence="2" id="KW-0808">Transferase</keyword>
<dbReference type="SUPFAM" id="SSF52821">
    <property type="entry name" value="Rhodanese/Cell cycle control phosphatase"/>
    <property type="match status" value="1"/>
</dbReference>
<protein>
    <submittedName>
        <fullName evidence="2">Rhodanese-related sulfurtransferase</fullName>
    </submittedName>
</protein>
<dbReference type="SMART" id="SM00450">
    <property type="entry name" value="RHOD"/>
    <property type="match status" value="1"/>
</dbReference>
<proteinExistence type="predicted"/>
<evidence type="ECO:0000313" key="2">
    <source>
        <dbReference type="EMBL" id="PRY92927.1"/>
    </source>
</evidence>
<dbReference type="InterPro" id="IPR001763">
    <property type="entry name" value="Rhodanese-like_dom"/>
</dbReference>
<comment type="caution">
    <text evidence="2">The sequence shown here is derived from an EMBL/GenBank/DDBJ whole genome shotgun (WGS) entry which is preliminary data.</text>
</comment>
<dbReference type="RefSeq" id="WP_106160577.1">
    <property type="nucleotide sequence ID" value="NZ_PVTT01000002.1"/>
</dbReference>
<accession>A0A2T0X1Y3</accession>
<dbReference type="Gene3D" id="3.40.250.10">
    <property type="entry name" value="Rhodanese-like domain"/>
    <property type="match status" value="1"/>
</dbReference>
<dbReference type="Proteomes" id="UP000238801">
    <property type="component" value="Unassembled WGS sequence"/>
</dbReference>
<dbReference type="Pfam" id="PF00581">
    <property type="entry name" value="Rhodanese"/>
    <property type="match status" value="1"/>
</dbReference>
<dbReference type="PROSITE" id="PS50206">
    <property type="entry name" value="RHODANESE_3"/>
    <property type="match status" value="1"/>
</dbReference>
<reference evidence="2 3" key="1">
    <citation type="submission" date="2018-03" db="EMBL/GenBank/DDBJ databases">
        <title>Genomic Encyclopedia of Archaeal and Bacterial Type Strains, Phase II (KMG-II): from individual species to whole genera.</title>
        <authorList>
            <person name="Goeker M."/>
        </authorList>
    </citation>
    <scope>NUCLEOTIDE SEQUENCE [LARGE SCALE GENOMIC DNA]</scope>
    <source>
        <strain evidence="2 3">DSM 29318</strain>
    </source>
</reference>
<evidence type="ECO:0000259" key="1">
    <source>
        <dbReference type="PROSITE" id="PS50206"/>
    </source>
</evidence>
<organism evidence="2 3">
    <name type="scientific">Hasllibacter halocynthiae</name>
    <dbReference type="NCBI Taxonomy" id="595589"/>
    <lineage>
        <taxon>Bacteria</taxon>
        <taxon>Pseudomonadati</taxon>
        <taxon>Pseudomonadota</taxon>
        <taxon>Alphaproteobacteria</taxon>
        <taxon>Rhodobacterales</taxon>
        <taxon>Roseobacteraceae</taxon>
        <taxon>Hasllibacter</taxon>
    </lineage>
</organism>